<comment type="catalytic activity">
    <reaction evidence="13">
        <text>L-threonyl-[protein] + ATP = O-phospho-L-threonyl-[protein] + ADP + H(+)</text>
        <dbReference type="Rhea" id="RHEA:46608"/>
        <dbReference type="Rhea" id="RHEA-COMP:11060"/>
        <dbReference type="Rhea" id="RHEA-COMP:11605"/>
        <dbReference type="ChEBI" id="CHEBI:15378"/>
        <dbReference type="ChEBI" id="CHEBI:30013"/>
        <dbReference type="ChEBI" id="CHEBI:30616"/>
        <dbReference type="ChEBI" id="CHEBI:61977"/>
        <dbReference type="ChEBI" id="CHEBI:456216"/>
        <dbReference type="EC" id="2.7.11.24"/>
    </reaction>
</comment>
<dbReference type="InterPro" id="IPR017441">
    <property type="entry name" value="Protein_kinase_ATP_BS"/>
</dbReference>
<dbReference type="PROSITE" id="PS01351">
    <property type="entry name" value="MAPK"/>
    <property type="match status" value="1"/>
</dbReference>
<feature type="domain" description="VPS28 C-terminal" evidence="20">
    <location>
        <begin position="125"/>
        <end position="221"/>
    </location>
</feature>
<evidence type="ECO:0000256" key="13">
    <source>
        <dbReference type="ARBA" id="ARBA00047592"/>
    </source>
</evidence>
<dbReference type="FunFam" id="1.10.510.10:FF:000238">
    <property type="entry name" value="Mitogen-activated protein kinase"/>
    <property type="match status" value="1"/>
</dbReference>
<evidence type="ECO:0000256" key="1">
    <source>
        <dbReference type="ARBA" id="ARBA00004177"/>
    </source>
</evidence>
<dbReference type="InterPro" id="IPR011009">
    <property type="entry name" value="Kinase-like_dom_sf"/>
</dbReference>
<gene>
    <name evidence="22" type="ORF">QTP70_014595</name>
</gene>
<dbReference type="Gene3D" id="1.20.1440.200">
    <property type="match status" value="1"/>
</dbReference>
<dbReference type="InterPro" id="IPR003527">
    <property type="entry name" value="MAP_kinase_CS"/>
</dbReference>
<feature type="compositionally biased region" description="Polar residues" evidence="18">
    <location>
        <begin position="676"/>
        <end position="692"/>
    </location>
</feature>
<dbReference type="FunFam" id="1.20.1440.200:FF:000001">
    <property type="entry name" value="Vacuolar protein sorting-associated protein 28 homolog"/>
    <property type="match status" value="1"/>
</dbReference>
<evidence type="ECO:0000256" key="8">
    <source>
        <dbReference type="ARBA" id="ARBA00022753"/>
    </source>
</evidence>
<evidence type="ECO:0000256" key="9">
    <source>
        <dbReference type="ARBA" id="ARBA00022777"/>
    </source>
</evidence>
<comment type="similarity">
    <text evidence="16">Belongs to the VPS28 family.</text>
</comment>
<dbReference type="GO" id="GO:0004707">
    <property type="term" value="F:MAP kinase activity"/>
    <property type="evidence" value="ECO:0007669"/>
    <property type="project" value="UniProtKB-EC"/>
</dbReference>
<dbReference type="InterPro" id="IPR038358">
    <property type="entry name" value="VPS28_N_sf"/>
</dbReference>
<keyword evidence="10 17" id="KW-0067">ATP-binding</keyword>
<accession>A0AAE0Q1G3</accession>
<organism evidence="22 23">
    <name type="scientific">Hemibagrus guttatus</name>
    <dbReference type="NCBI Taxonomy" id="175788"/>
    <lineage>
        <taxon>Eukaryota</taxon>
        <taxon>Metazoa</taxon>
        <taxon>Chordata</taxon>
        <taxon>Craniata</taxon>
        <taxon>Vertebrata</taxon>
        <taxon>Euteleostomi</taxon>
        <taxon>Actinopterygii</taxon>
        <taxon>Neopterygii</taxon>
        <taxon>Teleostei</taxon>
        <taxon>Ostariophysi</taxon>
        <taxon>Siluriformes</taxon>
        <taxon>Bagridae</taxon>
        <taxon>Hemibagrus</taxon>
    </lineage>
</organism>
<evidence type="ECO:0000256" key="12">
    <source>
        <dbReference type="ARBA" id="ARBA00039797"/>
    </source>
</evidence>
<dbReference type="InterPro" id="IPR007143">
    <property type="entry name" value="Vps28"/>
</dbReference>
<keyword evidence="8" id="KW-0967">Endosome</keyword>
<dbReference type="AlphaFoldDB" id="A0AAE0Q1G3"/>
<dbReference type="EMBL" id="JAUCMX010000024">
    <property type="protein sequence ID" value="KAK3511640.1"/>
    <property type="molecule type" value="Genomic_DNA"/>
</dbReference>
<dbReference type="Proteomes" id="UP001274896">
    <property type="component" value="Unassembled WGS sequence"/>
</dbReference>
<evidence type="ECO:0000256" key="17">
    <source>
        <dbReference type="PROSITE-ProRule" id="PRU10141"/>
    </source>
</evidence>
<feature type="compositionally biased region" description="Basic and acidic residues" evidence="18">
    <location>
        <begin position="605"/>
        <end position="635"/>
    </location>
</feature>
<keyword evidence="5" id="KW-0723">Serine/threonine-protein kinase</keyword>
<keyword evidence="23" id="KW-1185">Reference proteome</keyword>
<keyword evidence="4 16" id="KW-0813">Transport</keyword>
<feature type="region of interest" description="Disordered" evidence="18">
    <location>
        <begin position="676"/>
        <end position="739"/>
    </location>
</feature>
<dbReference type="InterPro" id="IPR000719">
    <property type="entry name" value="Prot_kinase_dom"/>
</dbReference>
<evidence type="ECO:0000256" key="10">
    <source>
        <dbReference type="ARBA" id="ARBA00022840"/>
    </source>
</evidence>
<evidence type="ECO:0000256" key="6">
    <source>
        <dbReference type="ARBA" id="ARBA00022679"/>
    </source>
</evidence>
<dbReference type="InterPro" id="IPR017898">
    <property type="entry name" value="VPS28_N"/>
</dbReference>
<dbReference type="PROSITE" id="PS50011">
    <property type="entry name" value="PROTEIN_KINASE_DOM"/>
    <property type="match status" value="1"/>
</dbReference>
<comment type="catalytic activity">
    <reaction evidence="14">
        <text>L-seryl-[protein] + ATP = O-phospho-L-seryl-[protein] + ADP + H(+)</text>
        <dbReference type="Rhea" id="RHEA:17989"/>
        <dbReference type="Rhea" id="RHEA-COMP:9863"/>
        <dbReference type="Rhea" id="RHEA-COMP:11604"/>
        <dbReference type="ChEBI" id="CHEBI:15378"/>
        <dbReference type="ChEBI" id="CHEBI:29999"/>
        <dbReference type="ChEBI" id="CHEBI:30616"/>
        <dbReference type="ChEBI" id="CHEBI:83421"/>
        <dbReference type="ChEBI" id="CHEBI:456216"/>
        <dbReference type="EC" id="2.7.11.24"/>
    </reaction>
</comment>
<evidence type="ECO:0000256" key="11">
    <source>
        <dbReference type="ARBA" id="ARBA00022927"/>
    </source>
</evidence>
<dbReference type="InterPro" id="IPR037202">
    <property type="entry name" value="ESCRT_assembly_dom"/>
</dbReference>
<dbReference type="PROSITE" id="PS00107">
    <property type="entry name" value="PROTEIN_KINASE_ATP"/>
    <property type="match status" value="1"/>
</dbReference>
<feature type="compositionally biased region" description="Basic and acidic residues" evidence="18">
    <location>
        <begin position="586"/>
        <end position="597"/>
    </location>
</feature>
<protein>
    <recommendedName>
        <fullName evidence="12">Mitogen-activated protein kinase 15</fullName>
        <ecNumber evidence="2">2.7.11.24</ecNumber>
    </recommendedName>
    <alternativeName>
        <fullName evidence="3">Vacuolar protein sorting-associated protein 28 homolog</fullName>
    </alternativeName>
</protein>
<evidence type="ECO:0000313" key="22">
    <source>
        <dbReference type="EMBL" id="KAK3511640.1"/>
    </source>
</evidence>
<dbReference type="Gene3D" id="1.20.120.1130">
    <property type="match status" value="1"/>
</dbReference>
<feature type="domain" description="Protein kinase" evidence="19">
    <location>
        <begin position="239"/>
        <end position="530"/>
    </location>
</feature>
<dbReference type="Gene3D" id="3.30.200.20">
    <property type="entry name" value="Phosphorylase Kinase, domain 1"/>
    <property type="match status" value="1"/>
</dbReference>
<evidence type="ECO:0000256" key="15">
    <source>
        <dbReference type="ARBA" id="ARBA00062290"/>
    </source>
</evidence>
<dbReference type="CDD" id="cd07852">
    <property type="entry name" value="STKc_MAPK15-like"/>
    <property type="match status" value="1"/>
</dbReference>
<evidence type="ECO:0000256" key="14">
    <source>
        <dbReference type="ARBA" id="ARBA00048312"/>
    </source>
</evidence>
<keyword evidence="6" id="KW-0808">Transferase</keyword>
<dbReference type="InterPro" id="IPR037206">
    <property type="entry name" value="VPS28_C_sf"/>
</dbReference>
<reference evidence="22" key="1">
    <citation type="submission" date="2023-06" db="EMBL/GenBank/DDBJ databases">
        <title>Male Hemibagrus guttatus genome.</title>
        <authorList>
            <person name="Bian C."/>
        </authorList>
    </citation>
    <scope>NUCLEOTIDE SEQUENCE</scope>
    <source>
        <strain evidence="22">Male_cb2023</strain>
        <tissue evidence="22">Muscle</tissue>
    </source>
</reference>
<feature type="binding site" evidence="17">
    <location>
        <position position="269"/>
    </location>
    <ligand>
        <name>ATP</name>
        <dbReference type="ChEBI" id="CHEBI:30616"/>
    </ligand>
</feature>
<dbReference type="EC" id="2.7.11.24" evidence="2"/>
<keyword evidence="9" id="KW-0418">Kinase</keyword>
<proteinExistence type="inferred from homology"/>
<evidence type="ECO:0000313" key="23">
    <source>
        <dbReference type="Proteomes" id="UP001274896"/>
    </source>
</evidence>
<dbReference type="InterPro" id="IPR050117">
    <property type="entry name" value="MAPK"/>
</dbReference>
<dbReference type="Pfam" id="PF00069">
    <property type="entry name" value="Pkinase"/>
    <property type="match status" value="1"/>
</dbReference>
<dbReference type="Gene3D" id="1.10.510.10">
    <property type="entry name" value="Transferase(Phosphotransferase) domain 1"/>
    <property type="match status" value="1"/>
</dbReference>
<evidence type="ECO:0000256" key="18">
    <source>
        <dbReference type="SAM" id="MobiDB-lite"/>
    </source>
</evidence>
<sequence length="833" mass="94351">MFHGIPASGGMGGAPANKPELYEEVKLYKNAREREKYDNMAELFAVVKTLQALEKAYIKDCVTPNEYTGACSRLLVQYKAAFKQVQGSDVGSIDDFCRKYRLDCPLAMERIKEDRPITIKDDKGNLNRCIADIVSLFITVMDKLRLEIRAMDEIQPDLRELMETMNRMSNMPPDSEAKDKVNLWLTTLSSMSASDELDDSQVRQMLFDLESAYNAFNRFLHSSDRMNLTEVEEHITVKYDIKRRLGKGAYGIVWKAVDRKTGETVAVKKIFDAFRNRTDAQRTFREIMFLQEFGDHPNIIRLLNVIRAQNDKDIYLVFEYMDTDLHAVIKKGNLLKDIHKRYIMYQLLKATKYLHSGNVIHRDQKPSNILLDADCFVKLCDFGLARSLSQIQEDAVNPALTEYVATRWYRAPEILLGSTRYTKGVDMWSVGCILGEMLLGKPLFPGTSTMNQIEKIMNVIPHPMPEDVVAIRSEYGASVIQKMLLRPQVPLRDLMQPSVPPDALDLLQRLLVFNPDKRLTAEEALQHSYVAKFHNPSREPSLDYEVILAVDDDVQLSVTQYRNKLYEMILEKRASRQMAKKTHLMQKVEEKPEKEVGENEQESANAKDKECKKAERKEGQGDSEKKLLQHNKDQTGARSVTAKPVSIQDQTQPAVGKSSPAANVCMTSYNPITHVSTDVVRPSSNPSVTAQHQHNRFGRKVVQQTQNNDSSSILPVQASNKGVEQSQQRGQSAPMGGTRSFSLTLLQPQNNTLFCKEEPILTSGLCVTSARLNQRYLSQTRTAKPPLRFGKKVFQNNANVSSAGDPRATLGTYPQAYGTVNRTELNNLLRGHQ</sequence>
<dbReference type="GO" id="GO:0015031">
    <property type="term" value="P:protein transport"/>
    <property type="evidence" value="ECO:0007669"/>
    <property type="project" value="UniProtKB-UniRule"/>
</dbReference>
<feature type="region of interest" description="Disordered" evidence="18">
    <location>
        <begin position="576"/>
        <end position="662"/>
    </location>
</feature>
<dbReference type="GO" id="GO:0005524">
    <property type="term" value="F:ATP binding"/>
    <property type="evidence" value="ECO:0007669"/>
    <property type="project" value="UniProtKB-UniRule"/>
</dbReference>
<evidence type="ECO:0000259" key="20">
    <source>
        <dbReference type="PROSITE" id="PS51310"/>
    </source>
</evidence>
<evidence type="ECO:0000259" key="19">
    <source>
        <dbReference type="PROSITE" id="PS50011"/>
    </source>
</evidence>
<evidence type="ECO:0000256" key="7">
    <source>
        <dbReference type="ARBA" id="ARBA00022741"/>
    </source>
</evidence>
<evidence type="ECO:0000256" key="2">
    <source>
        <dbReference type="ARBA" id="ARBA00012411"/>
    </source>
</evidence>
<dbReference type="SUPFAM" id="SSF140111">
    <property type="entry name" value="Endosomal sorting complex assembly domain"/>
    <property type="match status" value="1"/>
</dbReference>
<comment type="subcellular location">
    <subcellularLocation>
        <location evidence="1">Endosome</location>
    </subcellularLocation>
</comment>
<name>A0AAE0Q1G3_9TELE</name>
<comment type="caution">
    <text evidence="22">The sequence shown here is derived from an EMBL/GenBank/DDBJ whole genome shotgun (WGS) entry which is preliminary data.</text>
</comment>
<feature type="domain" description="VPS28 N-terminal" evidence="21">
    <location>
        <begin position="14"/>
        <end position="121"/>
    </location>
</feature>
<evidence type="ECO:0000256" key="16">
    <source>
        <dbReference type="PROSITE-ProRule" id="PRU00642"/>
    </source>
</evidence>
<dbReference type="GO" id="GO:0000813">
    <property type="term" value="C:ESCRT I complex"/>
    <property type="evidence" value="ECO:0007669"/>
    <property type="project" value="InterPro"/>
</dbReference>
<comment type="subunit">
    <text evidence="15">Component of the ESCRT-I complex (endosomal sorting complex required for transport I) which consists of TSG101, VPS28, a VPS37 protein (VPS37A to -D) and MVB12A or MVB12B in a 1:1:1:1 stoichiometry. Interacts with TSG101, VPS37B, VPS37C, MVB12A and MVB12B. Component of an ESCRT-I complex (endosomal sorting complex required for transport I) which consists of TSG101, VPS28, VPS37A and UBAP1 in a 1:1:1:1 stoichiometry. Interacts with VPS36; the interaction mediates the association with the ESCRT-II complex. Interacts with SNF8 and VPS25. Interacts with CEP55.</text>
</comment>
<dbReference type="InterPro" id="IPR017899">
    <property type="entry name" value="VPS28_C"/>
</dbReference>
<evidence type="ECO:0000256" key="3">
    <source>
        <dbReference type="ARBA" id="ARBA00020968"/>
    </source>
</evidence>
<dbReference type="GO" id="GO:0032509">
    <property type="term" value="P:endosome transport via multivesicular body sorting pathway"/>
    <property type="evidence" value="ECO:0007669"/>
    <property type="project" value="InterPro"/>
</dbReference>
<feature type="compositionally biased region" description="Polar residues" evidence="18">
    <location>
        <begin position="702"/>
        <end position="731"/>
    </location>
</feature>
<dbReference type="PANTHER" id="PTHR24055">
    <property type="entry name" value="MITOGEN-ACTIVATED PROTEIN KINASE"/>
    <property type="match status" value="1"/>
</dbReference>
<evidence type="ECO:0000256" key="5">
    <source>
        <dbReference type="ARBA" id="ARBA00022527"/>
    </source>
</evidence>
<dbReference type="Pfam" id="PF03997">
    <property type="entry name" value="VPS28"/>
    <property type="match status" value="1"/>
</dbReference>
<dbReference type="PROSITE" id="PS51310">
    <property type="entry name" value="VPS28_C"/>
    <property type="match status" value="1"/>
</dbReference>
<evidence type="ECO:0000256" key="4">
    <source>
        <dbReference type="ARBA" id="ARBA00022448"/>
    </source>
</evidence>
<dbReference type="SUPFAM" id="SSF140427">
    <property type="entry name" value="VPS28 C-terminal domain-like"/>
    <property type="match status" value="1"/>
</dbReference>
<dbReference type="FunFam" id="1.20.120.1130:FF:000001">
    <property type="entry name" value="Vacuolar protein sorting-associated protein 28 homolog"/>
    <property type="match status" value="1"/>
</dbReference>
<dbReference type="PROSITE" id="PS51313">
    <property type="entry name" value="VPS28_N"/>
    <property type="match status" value="1"/>
</dbReference>
<keyword evidence="7 17" id="KW-0547">Nucleotide-binding</keyword>
<dbReference type="FunFam" id="3.30.200.20:FF:000166">
    <property type="entry name" value="Mitogen-activated protein kinase"/>
    <property type="match status" value="1"/>
</dbReference>
<keyword evidence="11 16" id="KW-0653">Protein transport</keyword>
<evidence type="ECO:0000259" key="21">
    <source>
        <dbReference type="PROSITE" id="PS51313"/>
    </source>
</evidence>
<dbReference type="SUPFAM" id="SSF56112">
    <property type="entry name" value="Protein kinase-like (PK-like)"/>
    <property type="match status" value="1"/>
</dbReference>